<proteinExistence type="predicted"/>
<organism evidence="1 2">
    <name type="scientific">Claviceps africana</name>
    <dbReference type="NCBI Taxonomy" id="83212"/>
    <lineage>
        <taxon>Eukaryota</taxon>
        <taxon>Fungi</taxon>
        <taxon>Dikarya</taxon>
        <taxon>Ascomycota</taxon>
        <taxon>Pezizomycotina</taxon>
        <taxon>Sordariomycetes</taxon>
        <taxon>Hypocreomycetidae</taxon>
        <taxon>Hypocreales</taxon>
        <taxon>Clavicipitaceae</taxon>
        <taxon>Claviceps</taxon>
    </lineage>
</organism>
<gene>
    <name evidence="1" type="ORF">E4U42_003795</name>
</gene>
<accession>A0A8K0NGK6</accession>
<dbReference type="Proteomes" id="UP000811619">
    <property type="component" value="Unassembled WGS sequence"/>
</dbReference>
<dbReference type="AlphaFoldDB" id="A0A8K0NGK6"/>
<dbReference type="EMBL" id="SRPY01000322">
    <property type="protein sequence ID" value="KAG5925942.1"/>
    <property type="molecule type" value="Genomic_DNA"/>
</dbReference>
<sequence>MDHGLAELGAGSWSAALGRRLSAALGGLLLAWRGHHGTIDKQSSPRQANINASACFPMSKRKCKQELDLCSVRTGNSSG</sequence>
<keyword evidence="2" id="KW-1185">Reference proteome</keyword>
<evidence type="ECO:0000313" key="2">
    <source>
        <dbReference type="Proteomes" id="UP000811619"/>
    </source>
</evidence>
<protein>
    <submittedName>
        <fullName evidence="1">Uncharacterized protein</fullName>
    </submittedName>
</protein>
<reference evidence="1" key="1">
    <citation type="journal article" date="2020" name="bioRxiv">
        <title>Whole genome comparisons of ergot fungi reveals the divergence and evolution of species within the genus Claviceps are the result of varying mechanisms driving genome evolution and host range expansion.</title>
        <authorList>
            <person name="Wyka S.A."/>
            <person name="Mondo S.J."/>
            <person name="Liu M."/>
            <person name="Dettman J."/>
            <person name="Nalam V."/>
            <person name="Broders K.D."/>
        </authorList>
    </citation>
    <scope>NUCLEOTIDE SEQUENCE</scope>
    <source>
        <strain evidence="1">CCC 489</strain>
    </source>
</reference>
<evidence type="ECO:0000313" key="1">
    <source>
        <dbReference type="EMBL" id="KAG5925942.1"/>
    </source>
</evidence>
<name>A0A8K0NGK6_9HYPO</name>
<comment type="caution">
    <text evidence="1">The sequence shown here is derived from an EMBL/GenBank/DDBJ whole genome shotgun (WGS) entry which is preliminary data.</text>
</comment>